<accession>A0A922MS59</accession>
<protein>
    <submittedName>
        <fullName evidence="2">Uncharacterized protein</fullName>
    </submittedName>
</protein>
<feature type="transmembrane region" description="Helical" evidence="1">
    <location>
        <begin position="21"/>
        <end position="42"/>
    </location>
</feature>
<keyword evidence="1" id="KW-0812">Transmembrane</keyword>
<gene>
    <name evidence="2" type="ORF">HF086_001550</name>
</gene>
<name>A0A922MS59_SPOEX</name>
<keyword evidence="1" id="KW-0472">Membrane</keyword>
<dbReference type="Proteomes" id="UP000814243">
    <property type="component" value="Unassembled WGS sequence"/>
</dbReference>
<comment type="caution">
    <text evidence="2">The sequence shown here is derived from an EMBL/GenBank/DDBJ whole genome shotgun (WGS) entry which is preliminary data.</text>
</comment>
<evidence type="ECO:0000313" key="2">
    <source>
        <dbReference type="EMBL" id="KAH9641834.1"/>
    </source>
</evidence>
<evidence type="ECO:0000313" key="3">
    <source>
        <dbReference type="Proteomes" id="UP000814243"/>
    </source>
</evidence>
<organism evidence="2 3">
    <name type="scientific">Spodoptera exigua</name>
    <name type="common">Beet armyworm</name>
    <name type="synonym">Noctua fulgens</name>
    <dbReference type="NCBI Taxonomy" id="7107"/>
    <lineage>
        <taxon>Eukaryota</taxon>
        <taxon>Metazoa</taxon>
        <taxon>Ecdysozoa</taxon>
        <taxon>Arthropoda</taxon>
        <taxon>Hexapoda</taxon>
        <taxon>Insecta</taxon>
        <taxon>Pterygota</taxon>
        <taxon>Neoptera</taxon>
        <taxon>Endopterygota</taxon>
        <taxon>Lepidoptera</taxon>
        <taxon>Glossata</taxon>
        <taxon>Ditrysia</taxon>
        <taxon>Noctuoidea</taxon>
        <taxon>Noctuidae</taxon>
        <taxon>Amphipyrinae</taxon>
        <taxon>Spodoptera</taxon>
    </lineage>
</organism>
<proteinExistence type="predicted"/>
<sequence length="114" mass="13503">MYIKRRKSFTGKFQAIKMLKFLLVLTVYVPFVISFFPGLMLGPGRWLVLNVMTCDNPEQYDLLFDISRKKINRTHDCFDIHINLDRVIDNTYAVDRNRRLSEGGWRLQVLPNYS</sequence>
<dbReference type="AlphaFoldDB" id="A0A922MS59"/>
<evidence type="ECO:0000256" key="1">
    <source>
        <dbReference type="SAM" id="Phobius"/>
    </source>
</evidence>
<reference evidence="2" key="1">
    <citation type="journal article" date="2021" name="G3 (Bethesda)">
        <title>Genome and transcriptome analysis of the beet armyworm Spodoptera exigua reveals targets for pest control. .</title>
        <authorList>
            <person name="Simon S."/>
            <person name="Breeschoten T."/>
            <person name="Jansen H.J."/>
            <person name="Dirks R.P."/>
            <person name="Schranz M.E."/>
            <person name="Ros V.I.D."/>
        </authorList>
    </citation>
    <scope>NUCLEOTIDE SEQUENCE</scope>
    <source>
        <strain evidence="2">TB_SE_WUR_2020</strain>
    </source>
</reference>
<keyword evidence="1" id="KW-1133">Transmembrane helix</keyword>
<dbReference type="EMBL" id="JACEFF010000213">
    <property type="protein sequence ID" value="KAH9641834.1"/>
    <property type="molecule type" value="Genomic_DNA"/>
</dbReference>